<dbReference type="AlphaFoldDB" id="A0AAD7EI82"/>
<dbReference type="EMBL" id="JARIHO010000043">
    <property type="protein sequence ID" value="KAJ7325972.1"/>
    <property type="molecule type" value="Genomic_DNA"/>
</dbReference>
<evidence type="ECO:0000313" key="2">
    <source>
        <dbReference type="EMBL" id="KAJ7325972.1"/>
    </source>
</evidence>
<comment type="caution">
    <text evidence="2">The sequence shown here is derived from an EMBL/GenBank/DDBJ whole genome shotgun (WGS) entry which is preliminary data.</text>
</comment>
<evidence type="ECO:0000256" key="1">
    <source>
        <dbReference type="SAM" id="SignalP"/>
    </source>
</evidence>
<reference evidence="2" key="1">
    <citation type="submission" date="2023-03" db="EMBL/GenBank/DDBJ databases">
        <title>Massive genome expansion in bonnet fungi (Mycena s.s.) driven by repeated elements and novel gene families across ecological guilds.</title>
        <authorList>
            <consortium name="Lawrence Berkeley National Laboratory"/>
            <person name="Harder C.B."/>
            <person name="Miyauchi S."/>
            <person name="Viragh M."/>
            <person name="Kuo A."/>
            <person name="Thoen E."/>
            <person name="Andreopoulos B."/>
            <person name="Lu D."/>
            <person name="Skrede I."/>
            <person name="Drula E."/>
            <person name="Henrissat B."/>
            <person name="Morin E."/>
            <person name="Kohler A."/>
            <person name="Barry K."/>
            <person name="LaButti K."/>
            <person name="Morin E."/>
            <person name="Salamov A."/>
            <person name="Lipzen A."/>
            <person name="Mereny Z."/>
            <person name="Hegedus B."/>
            <person name="Baldrian P."/>
            <person name="Stursova M."/>
            <person name="Weitz H."/>
            <person name="Taylor A."/>
            <person name="Grigoriev I.V."/>
            <person name="Nagy L.G."/>
            <person name="Martin F."/>
            <person name="Kauserud H."/>
        </authorList>
    </citation>
    <scope>NUCLEOTIDE SEQUENCE</scope>
    <source>
        <strain evidence="2">CBHHK002</strain>
    </source>
</reference>
<organism evidence="2 3">
    <name type="scientific">Mycena albidolilacea</name>
    <dbReference type="NCBI Taxonomy" id="1033008"/>
    <lineage>
        <taxon>Eukaryota</taxon>
        <taxon>Fungi</taxon>
        <taxon>Dikarya</taxon>
        <taxon>Basidiomycota</taxon>
        <taxon>Agaricomycotina</taxon>
        <taxon>Agaricomycetes</taxon>
        <taxon>Agaricomycetidae</taxon>
        <taxon>Agaricales</taxon>
        <taxon>Marasmiineae</taxon>
        <taxon>Mycenaceae</taxon>
        <taxon>Mycena</taxon>
    </lineage>
</organism>
<keyword evidence="3" id="KW-1185">Reference proteome</keyword>
<protein>
    <submittedName>
        <fullName evidence="2">Uncharacterized protein</fullName>
    </submittedName>
</protein>
<feature type="signal peptide" evidence="1">
    <location>
        <begin position="1"/>
        <end position="22"/>
    </location>
</feature>
<evidence type="ECO:0000313" key="3">
    <source>
        <dbReference type="Proteomes" id="UP001218218"/>
    </source>
</evidence>
<dbReference type="Proteomes" id="UP001218218">
    <property type="component" value="Unassembled WGS sequence"/>
</dbReference>
<gene>
    <name evidence="2" type="ORF">DFH08DRAFT_941210</name>
</gene>
<keyword evidence="1" id="KW-0732">Signal</keyword>
<proteinExistence type="predicted"/>
<accession>A0AAD7EI82</accession>
<name>A0AAD7EI82_9AGAR</name>
<sequence length="113" mass="11541">MFFSALIAFALLSSFSAIGVQSAAIPRATSSALQACTGTSGTGTCSPLLASTPEDQGVCNNVSGIQSLVFSNAEDECIGFQNADCKVGDGVAFEFFNLNSDELPSGIKSLSCN</sequence>
<feature type="chain" id="PRO_5042248783" evidence="1">
    <location>
        <begin position="23"/>
        <end position="113"/>
    </location>
</feature>